<organism evidence="1 2">
    <name type="scientific">Dendrobium catenatum</name>
    <dbReference type="NCBI Taxonomy" id="906689"/>
    <lineage>
        <taxon>Eukaryota</taxon>
        <taxon>Viridiplantae</taxon>
        <taxon>Streptophyta</taxon>
        <taxon>Embryophyta</taxon>
        <taxon>Tracheophyta</taxon>
        <taxon>Spermatophyta</taxon>
        <taxon>Magnoliopsida</taxon>
        <taxon>Liliopsida</taxon>
        <taxon>Asparagales</taxon>
        <taxon>Orchidaceae</taxon>
        <taxon>Epidendroideae</taxon>
        <taxon>Malaxideae</taxon>
        <taxon>Dendrobiinae</taxon>
        <taxon>Dendrobium</taxon>
    </lineage>
</organism>
<dbReference type="EMBL" id="KZ503120">
    <property type="protein sequence ID" value="PKU68131.1"/>
    <property type="molecule type" value="Genomic_DNA"/>
</dbReference>
<keyword evidence="2" id="KW-1185">Reference proteome</keyword>
<sequence>MDTPLAAAVHKENVHIGGGKATVTMKHDKLKTAKTAGKERKALADLRSTYGPVAAASKDVDLKQKSAMKGNEIKKNPMRQGMQHAAAADVFTTKKQLGTRLSKGANLNSNSVLLDNFGKGNTPSGHILTDEEIKQCCEWAKDGIEEMGGYSWSAKDEANLLMNQTLSEIMASAIGISISELEKPILSDEEGYETDGSDLNSSISVTGRLSSLYTPEELDDPLGVAGIVLDDDYPLPELKLNDDYGEFRIDNVAIIDGINS</sequence>
<proteinExistence type="predicted"/>
<name>A0A2I0VXJ3_9ASPA</name>
<evidence type="ECO:0000313" key="2">
    <source>
        <dbReference type="Proteomes" id="UP000233837"/>
    </source>
</evidence>
<accession>A0A2I0VXJ3</accession>
<dbReference type="Proteomes" id="UP000233837">
    <property type="component" value="Unassembled WGS sequence"/>
</dbReference>
<reference evidence="1 2" key="1">
    <citation type="journal article" date="2016" name="Sci. Rep.">
        <title>The Dendrobium catenatum Lindl. genome sequence provides insights into polysaccharide synthase, floral development and adaptive evolution.</title>
        <authorList>
            <person name="Zhang G.Q."/>
            <person name="Xu Q."/>
            <person name="Bian C."/>
            <person name="Tsai W.C."/>
            <person name="Yeh C.M."/>
            <person name="Liu K.W."/>
            <person name="Yoshida K."/>
            <person name="Zhang L.S."/>
            <person name="Chang S.B."/>
            <person name="Chen F."/>
            <person name="Shi Y."/>
            <person name="Su Y.Y."/>
            <person name="Zhang Y.Q."/>
            <person name="Chen L.J."/>
            <person name="Yin Y."/>
            <person name="Lin M."/>
            <person name="Huang H."/>
            <person name="Deng H."/>
            <person name="Wang Z.W."/>
            <person name="Zhu S.L."/>
            <person name="Zhao X."/>
            <person name="Deng C."/>
            <person name="Niu S.C."/>
            <person name="Huang J."/>
            <person name="Wang M."/>
            <person name="Liu G.H."/>
            <person name="Yang H.J."/>
            <person name="Xiao X.J."/>
            <person name="Hsiao Y.Y."/>
            <person name="Wu W.L."/>
            <person name="Chen Y.Y."/>
            <person name="Mitsuda N."/>
            <person name="Ohme-Takagi M."/>
            <person name="Luo Y.B."/>
            <person name="Van de Peer Y."/>
            <person name="Liu Z.J."/>
        </authorList>
    </citation>
    <scope>NUCLEOTIDE SEQUENCE [LARGE SCALE GENOMIC DNA]</scope>
    <source>
        <tissue evidence="1">The whole plant</tissue>
    </source>
</reference>
<reference evidence="1 2" key="2">
    <citation type="journal article" date="2017" name="Nature">
        <title>The Apostasia genome and the evolution of orchids.</title>
        <authorList>
            <person name="Zhang G.Q."/>
            <person name="Liu K.W."/>
            <person name="Li Z."/>
            <person name="Lohaus R."/>
            <person name="Hsiao Y.Y."/>
            <person name="Niu S.C."/>
            <person name="Wang J.Y."/>
            <person name="Lin Y.C."/>
            <person name="Xu Q."/>
            <person name="Chen L.J."/>
            <person name="Yoshida K."/>
            <person name="Fujiwara S."/>
            <person name="Wang Z.W."/>
            <person name="Zhang Y.Q."/>
            <person name="Mitsuda N."/>
            <person name="Wang M."/>
            <person name="Liu G.H."/>
            <person name="Pecoraro L."/>
            <person name="Huang H.X."/>
            <person name="Xiao X.J."/>
            <person name="Lin M."/>
            <person name="Wu X.Y."/>
            <person name="Wu W.L."/>
            <person name="Chen Y.Y."/>
            <person name="Chang S.B."/>
            <person name="Sakamoto S."/>
            <person name="Ohme-Takagi M."/>
            <person name="Yagi M."/>
            <person name="Zeng S.J."/>
            <person name="Shen C.Y."/>
            <person name="Yeh C.M."/>
            <person name="Luo Y.B."/>
            <person name="Tsai W.C."/>
            <person name="Van de Peer Y."/>
            <person name="Liu Z.J."/>
        </authorList>
    </citation>
    <scope>NUCLEOTIDE SEQUENCE [LARGE SCALE GENOMIC DNA]</scope>
    <source>
        <tissue evidence="1">The whole plant</tissue>
    </source>
</reference>
<dbReference type="AlphaFoldDB" id="A0A2I0VXJ3"/>
<gene>
    <name evidence="1" type="ORF">MA16_Dca015633</name>
</gene>
<evidence type="ECO:0000313" key="1">
    <source>
        <dbReference type="EMBL" id="PKU68131.1"/>
    </source>
</evidence>
<protein>
    <submittedName>
        <fullName evidence="1">Uncharacterized protein</fullName>
    </submittedName>
</protein>